<dbReference type="InterPro" id="IPR025996">
    <property type="entry name" value="MT1864/Rv1816-like_C"/>
</dbReference>
<dbReference type="PANTHER" id="PTHR30055:SF243">
    <property type="entry name" value="HTH-TYPE TRANSCRIPTIONAL REGULATOR RV1816"/>
    <property type="match status" value="1"/>
</dbReference>
<dbReference type="SUPFAM" id="SSF46689">
    <property type="entry name" value="Homeodomain-like"/>
    <property type="match status" value="1"/>
</dbReference>
<organism evidence="6">
    <name type="scientific">Nakamurella sp. A5-74</name>
    <dbReference type="NCBI Taxonomy" id="3158264"/>
    <lineage>
        <taxon>Bacteria</taxon>
        <taxon>Bacillati</taxon>
        <taxon>Actinomycetota</taxon>
        <taxon>Actinomycetes</taxon>
        <taxon>Nakamurellales</taxon>
        <taxon>Nakamurellaceae</taxon>
        <taxon>Nakamurella</taxon>
    </lineage>
</organism>
<dbReference type="SUPFAM" id="SSF48498">
    <property type="entry name" value="Tetracyclin repressor-like, C-terminal domain"/>
    <property type="match status" value="1"/>
</dbReference>
<evidence type="ECO:0000256" key="1">
    <source>
        <dbReference type="ARBA" id="ARBA00023015"/>
    </source>
</evidence>
<gene>
    <name evidence="6" type="ORF">ABLG96_20445</name>
</gene>
<feature type="domain" description="HTH tetR-type" evidence="5">
    <location>
        <begin position="19"/>
        <end position="79"/>
    </location>
</feature>
<dbReference type="GO" id="GO:0000976">
    <property type="term" value="F:transcription cis-regulatory region binding"/>
    <property type="evidence" value="ECO:0007669"/>
    <property type="project" value="TreeGrafter"/>
</dbReference>
<evidence type="ECO:0000313" key="6">
    <source>
        <dbReference type="EMBL" id="XCG63533.1"/>
    </source>
</evidence>
<keyword evidence="1" id="KW-0805">Transcription regulation</keyword>
<evidence type="ECO:0000259" key="5">
    <source>
        <dbReference type="PROSITE" id="PS50977"/>
    </source>
</evidence>
<keyword evidence="3" id="KW-0804">Transcription</keyword>
<accession>A0AAU8DRP7</accession>
<dbReference type="RefSeq" id="WP_353649148.1">
    <property type="nucleotide sequence ID" value="NZ_CP159218.1"/>
</dbReference>
<dbReference type="InterPro" id="IPR001647">
    <property type="entry name" value="HTH_TetR"/>
</dbReference>
<dbReference type="GO" id="GO:0003700">
    <property type="term" value="F:DNA-binding transcription factor activity"/>
    <property type="evidence" value="ECO:0007669"/>
    <property type="project" value="TreeGrafter"/>
</dbReference>
<dbReference type="Pfam" id="PF00440">
    <property type="entry name" value="TetR_N"/>
    <property type="match status" value="1"/>
</dbReference>
<evidence type="ECO:0000256" key="4">
    <source>
        <dbReference type="PROSITE-ProRule" id="PRU00335"/>
    </source>
</evidence>
<dbReference type="PROSITE" id="PS50977">
    <property type="entry name" value="HTH_TETR_2"/>
    <property type="match status" value="1"/>
</dbReference>
<evidence type="ECO:0000256" key="2">
    <source>
        <dbReference type="ARBA" id="ARBA00023125"/>
    </source>
</evidence>
<dbReference type="InterPro" id="IPR050109">
    <property type="entry name" value="HTH-type_TetR-like_transc_reg"/>
</dbReference>
<dbReference type="Gene3D" id="1.10.357.10">
    <property type="entry name" value="Tetracycline Repressor, domain 2"/>
    <property type="match status" value="1"/>
</dbReference>
<name>A0AAU8DRP7_9ACTN</name>
<proteinExistence type="predicted"/>
<keyword evidence="2 4" id="KW-0238">DNA-binding</keyword>
<reference evidence="6" key="1">
    <citation type="submission" date="2024-05" db="EMBL/GenBank/DDBJ databases">
        <authorList>
            <person name="Cai S.Y."/>
            <person name="Jin L.M."/>
            <person name="Li H.R."/>
        </authorList>
    </citation>
    <scope>NUCLEOTIDE SEQUENCE</scope>
    <source>
        <strain evidence="6">A5-74</strain>
    </source>
</reference>
<dbReference type="AlphaFoldDB" id="A0AAU8DRP7"/>
<dbReference type="Pfam" id="PF13305">
    <property type="entry name" value="TetR_C_33"/>
    <property type="match status" value="1"/>
</dbReference>
<dbReference type="InterPro" id="IPR036271">
    <property type="entry name" value="Tet_transcr_reg_TetR-rel_C_sf"/>
</dbReference>
<dbReference type="PANTHER" id="PTHR30055">
    <property type="entry name" value="HTH-TYPE TRANSCRIPTIONAL REGULATOR RUTR"/>
    <property type="match status" value="1"/>
</dbReference>
<evidence type="ECO:0000256" key="3">
    <source>
        <dbReference type="ARBA" id="ARBA00023163"/>
    </source>
</evidence>
<sequence length="208" mass="22758">MITEPERMTSEGPRARYRQQVREEIQQQAWQQIESAGASALSLKAIATGMGMTAPALYRYYTGRDELLTQLIVSAYRDLAELAEAAAISAVAPQCLIAIAGALRQWALAHPQRYLLLYGTPVPGYRAPDEATELARRIFAPITTAFDALPGTDGTTAVTFWTRLHGVLSLELAGHFTTMNFDPAELWDAEVRSLIQPGRVAAGRASRP</sequence>
<protein>
    <submittedName>
        <fullName evidence="6">WHG domain-containing protein</fullName>
    </submittedName>
</protein>
<dbReference type="InterPro" id="IPR009057">
    <property type="entry name" value="Homeodomain-like_sf"/>
</dbReference>
<dbReference type="EMBL" id="CP159218">
    <property type="protein sequence ID" value="XCG63533.1"/>
    <property type="molecule type" value="Genomic_DNA"/>
</dbReference>
<feature type="DNA-binding region" description="H-T-H motif" evidence="4">
    <location>
        <begin position="42"/>
        <end position="61"/>
    </location>
</feature>